<feature type="transmembrane region" description="Helical" evidence="2">
    <location>
        <begin position="573"/>
        <end position="596"/>
    </location>
</feature>
<protein>
    <submittedName>
        <fullName evidence="3">Uncharacterized protein</fullName>
    </submittedName>
</protein>
<dbReference type="OrthoDB" id="3271290at2759"/>
<evidence type="ECO:0000313" key="4">
    <source>
        <dbReference type="Proteomes" id="UP000076761"/>
    </source>
</evidence>
<feature type="compositionally biased region" description="Basic and acidic residues" evidence="1">
    <location>
        <begin position="22"/>
        <end position="36"/>
    </location>
</feature>
<evidence type="ECO:0000256" key="2">
    <source>
        <dbReference type="SAM" id="Phobius"/>
    </source>
</evidence>
<keyword evidence="4" id="KW-1185">Reference proteome</keyword>
<feature type="compositionally biased region" description="Low complexity" evidence="1">
    <location>
        <begin position="58"/>
        <end position="74"/>
    </location>
</feature>
<gene>
    <name evidence="3" type="ORF">NEOLEDRAFT_1167534</name>
</gene>
<feature type="compositionally biased region" description="Polar residues" evidence="1">
    <location>
        <begin position="1"/>
        <end position="20"/>
    </location>
</feature>
<feature type="region of interest" description="Disordered" evidence="1">
    <location>
        <begin position="210"/>
        <end position="263"/>
    </location>
</feature>
<feature type="compositionally biased region" description="Basic and acidic residues" evidence="1">
    <location>
        <begin position="344"/>
        <end position="355"/>
    </location>
</feature>
<dbReference type="EMBL" id="KV425558">
    <property type="protein sequence ID" value="KZT28201.1"/>
    <property type="molecule type" value="Genomic_DNA"/>
</dbReference>
<feature type="region of interest" description="Disordered" evidence="1">
    <location>
        <begin position="1"/>
        <end position="80"/>
    </location>
</feature>
<keyword evidence="2" id="KW-0812">Transmembrane</keyword>
<dbReference type="AlphaFoldDB" id="A0A165UI88"/>
<feature type="compositionally biased region" description="Pro residues" evidence="1">
    <location>
        <begin position="218"/>
        <end position="230"/>
    </location>
</feature>
<evidence type="ECO:0000256" key="1">
    <source>
        <dbReference type="SAM" id="MobiDB-lite"/>
    </source>
</evidence>
<name>A0A165UI88_9AGAM</name>
<keyword evidence="2" id="KW-1133">Transmembrane helix</keyword>
<reference evidence="3 4" key="1">
    <citation type="journal article" date="2016" name="Mol. Biol. Evol.">
        <title>Comparative Genomics of Early-Diverging Mushroom-Forming Fungi Provides Insights into the Origins of Lignocellulose Decay Capabilities.</title>
        <authorList>
            <person name="Nagy L.G."/>
            <person name="Riley R."/>
            <person name="Tritt A."/>
            <person name="Adam C."/>
            <person name="Daum C."/>
            <person name="Floudas D."/>
            <person name="Sun H."/>
            <person name="Yadav J.S."/>
            <person name="Pangilinan J."/>
            <person name="Larsson K.H."/>
            <person name="Matsuura K."/>
            <person name="Barry K."/>
            <person name="Labutti K."/>
            <person name="Kuo R."/>
            <person name="Ohm R.A."/>
            <person name="Bhattacharya S.S."/>
            <person name="Shirouzu T."/>
            <person name="Yoshinaga Y."/>
            <person name="Martin F.M."/>
            <person name="Grigoriev I.V."/>
            <person name="Hibbett D.S."/>
        </authorList>
    </citation>
    <scope>NUCLEOTIDE SEQUENCE [LARGE SCALE GENOMIC DNA]</scope>
    <source>
        <strain evidence="3 4">HHB14362 ss-1</strain>
    </source>
</reference>
<keyword evidence="2" id="KW-0472">Membrane</keyword>
<proteinExistence type="predicted"/>
<dbReference type="Proteomes" id="UP000076761">
    <property type="component" value="Unassembled WGS sequence"/>
</dbReference>
<dbReference type="STRING" id="1314782.A0A165UI88"/>
<evidence type="ECO:0000313" key="3">
    <source>
        <dbReference type="EMBL" id="KZT28201.1"/>
    </source>
</evidence>
<feature type="region of interest" description="Disordered" evidence="1">
    <location>
        <begin position="281"/>
        <end position="308"/>
    </location>
</feature>
<accession>A0A165UI88</accession>
<sequence>MLSKLSQIITSVPGNGSSSEQELERSPANSRREQARLRQRSQEGSYTALHSASDDDSIISSRRPPLTPSRSGPSNVSWISNNIDPKLTHAASAPLIGRSASASSVQQAQGRAITNLQAKSTHSLRLDYRRTSPIATANPFALHQTQSLTPIREQFSPEHRPAGLPPVNPLREVDVTDDIGARNSPAASYHSSSFFISRPLKRSISQGSANTFASSAPSIPPVDLRPPFAIPPYTSNRTGPLPTIEGSLRKGSEEDADGSSLRTASFVTAPTVYTYAGTSTPSLASQVNKDPHDHDGEEGEDGDIGAVRDSRDLRASVISSDRERRLYHLSLAVNASRTPSLSSEHLRPPSPEHHNHASFIIEPRSRTPSLNSGLLRPPSIAASGNSVTEERSQRTSSFIDRRWLKGQSFSEEDIHKLKTLVPGSIKERESRVPKIMFCLGFVLGPWCWLIGGWLLDSYGDVGLRGTSKATDVEAQNVSGANPADKGKGKSRQGDIEHRYLPIWLGKAKSGGHNWDTLRIYPIFAPSTEMLATEKSQTGSRERGIPYFPGFVKLKNKAGELGANTNMWVYRCRAAAVVSGILLILAFLAALLVVAGLR</sequence>
<organism evidence="3 4">
    <name type="scientific">Neolentinus lepideus HHB14362 ss-1</name>
    <dbReference type="NCBI Taxonomy" id="1314782"/>
    <lineage>
        <taxon>Eukaryota</taxon>
        <taxon>Fungi</taxon>
        <taxon>Dikarya</taxon>
        <taxon>Basidiomycota</taxon>
        <taxon>Agaricomycotina</taxon>
        <taxon>Agaricomycetes</taxon>
        <taxon>Gloeophyllales</taxon>
        <taxon>Gloeophyllaceae</taxon>
        <taxon>Neolentinus</taxon>
    </lineage>
</organism>
<dbReference type="InParanoid" id="A0A165UI88"/>
<feature type="region of interest" description="Disordered" evidence="1">
    <location>
        <begin position="337"/>
        <end position="356"/>
    </location>
</feature>